<dbReference type="Pfam" id="PF14355">
    <property type="entry name" value="Abi_C"/>
    <property type="match status" value="1"/>
</dbReference>
<dbReference type="EMBL" id="PPTX01000002">
    <property type="protein sequence ID" value="RDB81540.1"/>
    <property type="molecule type" value="Genomic_DNA"/>
</dbReference>
<sequence>MRWIMEEEYRNISPLYMQRLKERVEDALWNLFTKSKYRQVEEYVGRWYESDDFNYENFSIYRKDDHIDLGRTLAGMPNDILIKVAADIGVETPGLLPCIPVMKNVLNRNNTNAYANFERAVKNVYDHPDQSVALAASTLEGVFKTILQNIDPEASVGNLSLSDLTNKTVKKLVDSCEPSAPQEIKTLSTQLRGLGSTIDNLRSDKSTAHGKAAGEYVIDDALWAEAVVNATATLGLLLWRLHERSCAKAEEESPVQPFSTYDGDIPF</sequence>
<gene>
    <name evidence="2" type="ORF">C1872_02370</name>
</gene>
<proteinExistence type="predicted"/>
<comment type="caution">
    <text evidence="2">The sequence shown here is derived from an EMBL/GenBank/DDBJ whole genome shotgun (WGS) entry which is preliminary data.</text>
</comment>
<protein>
    <recommendedName>
        <fullName evidence="1">Abortive infection protein-like C-terminal domain-containing protein</fullName>
    </recommendedName>
</protein>
<accession>A0A369NHB9</accession>
<organism evidence="2 3">
    <name type="scientific">Eggerthella lenta</name>
    <name type="common">Eubacterium lentum</name>
    <dbReference type="NCBI Taxonomy" id="84112"/>
    <lineage>
        <taxon>Bacteria</taxon>
        <taxon>Bacillati</taxon>
        <taxon>Actinomycetota</taxon>
        <taxon>Coriobacteriia</taxon>
        <taxon>Eggerthellales</taxon>
        <taxon>Eggerthellaceae</taxon>
        <taxon>Eggerthella</taxon>
    </lineage>
</organism>
<name>A0A369NHB9_EGGLN</name>
<dbReference type="InterPro" id="IPR026001">
    <property type="entry name" value="Abi-like_C"/>
</dbReference>
<reference evidence="2 3" key="1">
    <citation type="journal article" date="2018" name="Elife">
        <title>Discovery and characterization of a prevalent human gut bacterial enzyme sufficient for the inactivation of a family of plant toxins.</title>
        <authorList>
            <person name="Koppel N."/>
            <person name="Bisanz J.E."/>
            <person name="Pandelia M.E."/>
            <person name="Turnbaugh P.J."/>
            <person name="Balskus E.P."/>
        </authorList>
    </citation>
    <scope>NUCLEOTIDE SEQUENCE [LARGE SCALE GENOMIC DNA]</scope>
    <source>
        <strain evidence="2 3">MR1 #12</strain>
    </source>
</reference>
<evidence type="ECO:0000259" key="1">
    <source>
        <dbReference type="Pfam" id="PF14355"/>
    </source>
</evidence>
<evidence type="ECO:0000313" key="3">
    <source>
        <dbReference type="Proteomes" id="UP000253752"/>
    </source>
</evidence>
<feature type="domain" description="Abortive infection protein-like C-terminal" evidence="1">
    <location>
        <begin position="164"/>
        <end position="239"/>
    </location>
</feature>
<dbReference type="AlphaFoldDB" id="A0A369NHB9"/>
<evidence type="ECO:0000313" key="2">
    <source>
        <dbReference type="EMBL" id="RDB81540.1"/>
    </source>
</evidence>
<dbReference type="Proteomes" id="UP000253752">
    <property type="component" value="Unassembled WGS sequence"/>
</dbReference>